<keyword evidence="7 14" id="KW-0175">Coiled coil</keyword>
<keyword evidence="5" id="KW-0963">Cytoplasm</keyword>
<evidence type="ECO:0000256" key="4">
    <source>
        <dbReference type="ARBA" id="ARBA00014813"/>
    </source>
</evidence>
<comment type="similarity">
    <text evidence="3">Belongs to the MNS1 family.</text>
</comment>
<evidence type="ECO:0000259" key="15">
    <source>
        <dbReference type="Pfam" id="PF13868"/>
    </source>
</evidence>
<evidence type="ECO:0000256" key="6">
    <source>
        <dbReference type="ARBA" id="ARBA00022846"/>
    </source>
</evidence>
<keyword evidence="17" id="KW-1185">Reference proteome</keyword>
<dbReference type="Pfam" id="PF13868">
    <property type="entry name" value="TPH"/>
    <property type="match status" value="1"/>
</dbReference>
<evidence type="ECO:0000256" key="11">
    <source>
        <dbReference type="ARBA" id="ARBA00023254"/>
    </source>
</evidence>
<dbReference type="InterPro" id="IPR026504">
    <property type="entry name" value="MNS1"/>
</dbReference>
<dbReference type="GO" id="GO:0031514">
    <property type="term" value="C:motile cilium"/>
    <property type="evidence" value="ECO:0007669"/>
    <property type="project" value="TreeGrafter"/>
</dbReference>
<reference evidence="16" key="1">
    <citation type="submission" date="2021-06" db="EMBL/GenBank/DDBJ databases">
        <authorList>
            <person name="Hodson N. C."/>
            <person name="Mongue J. A."/>
            <person name="Jaron S. K."/>
        </authorList>
    </citation>
    <scope>NUCLEOTIDE SEQUENCE</scope>
</reference>
<proteinExistence type="inferred from homology"/>
<dbReference type="AlphaFoldDB" id="A0A8J2L2N2"/>
<evidence type="ECO:0000256" key="12">
    <source>
        <dbReference type="ARBA" id="ARBA00023273"/>
    </source>
</evidence>
<evidence type="ECO:0000256" key="3">
    <source>
        <dbReference type="ARBA" id="ARBA00009158"/>
    </source>
</evidence>
<keyword evidence="10" id="KW-0539">Nucleus</keyword>
<keyword evidence="12" id="KW-0966">Cell projection</keyword>
<evidence type="ECO:0000256" key="5">
    <source>
        <dbReference type="ARBA" id="ARBA00022490"/>
    </source>
</evidence>
<evidence type="ECO:0000256" key="10">
    <source>
        <dbReference type="ARBA" id="ARBA00023242"/>
    </source>
</evidence>
<evidence type="ECO:0000256" key="7">
    <source>
        <dbReference type="ARBA" id="ARBA00023054"/>
    </source>
</evidence>
<dbReference type="EMBL" id="CAJVCH010532524">
    <property type="protein sequence ID" value="CAG7824377.1"/>
    <property type="molecule type" value="Genomic_DNA"/>
</dbReference>
<comment type="function">
    <text evidence="13">Microtubule inner protein (MIP) part of the dynein-decorated doublet microtubules (DMTs) in cilia axoneme, which is required for motile cilia beating. May play a role in the control of meiotic division and germ cell differentiation through regulation of pairing and recombination during meiosis. Required for sperm flagella assembly. May play a role in the assembly and function of the outer dynein arm-docking complex (ODA-DC). ODA-DC mediates outer dynein arms (ODA) binding onto the axonemal doublet microtubules.</text>
</comment>
<feature type="coiled-coil region" evidence="14">
    <location>
        <begin position="2"/>
        <end position="29"/>
    </location>
</feature>
<keyword evidence="8" id="KW-0969">Cilium</keyword>
<evidence type="ECO:0000256" key="8">
    <source>
        <dbReference type="ARBA" id="ARBA00023069"/>
    </source>
</evidence>
<protein>
    <recommendedName>
        <fullName evidence="4">Meiosis-specific nuclear structural protein 1</fullName>
    </recommendedName>
</protein>
<evidence type="ECO:0000256" key="1">
    <source>
        <dbReference type="ARBA" id="ARBA00004123"/>
    </source>
</evidence>
<keyword evidence="9" id="KW-0206">Cytoskeleton</keyword>
<name>A0A8J2L2N2_9HEXA</name>
<dbReference type="PANTHER" id="PTHR19265:SF0">
    <property type="entry name" value="MEIOSIS-SPECIFIC NUCLEAR STRUCTURAL PROTEIN 1"/>
    <property type="match status" value="1"/>
</dbReference>
<feature type="domain" description="Trichohyalin-plectin-homology" evidence="15">
    <location>
        <begin position="3"/>
        <end position="304"/>
    </location>
</feature>
<keyword evidence="11" id="KW-0469">Meiosis</keyword>
<dbReference type="GO" id="GO:0005634">
    <property type="term" value="C:nucleus"/>
    <property type="evidence" value="ECO:0007669"/>
    <property type="project" value="UniProtKB-SubCell"/>
</dbReference>
<dbReference type="Proteomes" id="UP000708208">
    <property type="component" value="Unassembled WGS sequence"/>
</dbReference>
<dbReference type="GO" id="GO:0051321">
    <property type="term" value="P:meiotic cell cycle"/>
    <property type="evidence" value="ECO:0007669"/>
    <property type="project" value="UniProtKB-KW"/>
</dbReference>
<comment type="subcellular location">
    <subcellularLocation>
        <location evidence="2">Cytoplasm</location>
        <location evidence="2">Cytoskeleton</location>
        <location evidence="2">Flagellum axoneme</location>
    </subcellularLocation>
    <subcellularLocation>
        <location evidence="1">Nucleus</location>
    </subcellularLocation>
</comment>
<dbReference type="PANTHER" id="PTHR19265">
    <property type="entry name" value="MEIOSIS-SPECIFIC NUCLEAR STRUCTURAL PROTEIN 1"/>
    <property type="match status" value="1"/>
</dbReference>
<keyword evidence="6" id="KW-0282">Flagellum</keyword>
<dbReference type="InterPro" id="IPR043597">
    <property type="entry name" value="TPH_dom"/>
</dbReference>
<evidence type="ECO:0000313" key="17">
    <source>
        <dbReference type="Proteomes" id="UP000708208"/>
    </source>
</evidence>
<feature type="coiled-coil region" evidence="14">
    <location>
        <begin position="174"/>
        <end position="225"/>
    </location>
</feature>
<sequence>MLMENLRKLDEQQAKKQELECQKKREYMKALKMQMESSKSKQTQKFEEFQHDKQLIDEIIDTIKKEEMQELQERYDKVKVYKSEINNFLESQKEYRIREKERQEEEERKIKEFISNKEEQAASLQQEQAAREAAKAKVMSKTMERIMEDQFKNVELEELRRELCEEELAEQVRRKEAKDDAAKYCQMLELQEAEKEAKRLREEKLEAERKEIEEYRKQLTTKFAEDEKLEQLSYQKRREKEREHMRKVEDMIVQRRAQRAEEREREQASYRCMNEETRKSENICAEERIRMLKEHGPKLLGFLPRGLICPGDLEKLGEPFLSYYRNFRQDSHPATEMLSPISKRGTSDI</sequence>
<dbReference type="OrthoDB" id="197839at2759"/>
<evidence type="ECO:0000256" key="13">
    <source>
        <dbReference type="ARBA" id="ARBA00046114"/>
    </source>
</evidence>
<dbReference type="GO" id="GO:0044782">
    <property type="term" value="P:cilium organization"/>
    <property type="evidence" value="ECO:0007669"/>
    <property type="project" value="TreeGrafter"/>
</dbReference>
<evidence type="ECO:0000256" key="14">
    <source>
        <dbReference type="SAM" id="Coils"/>
    </source>
</evidence>
<evidence type="ECO:0000256" key="2">
    <source>
        <dbReference type="ARBA" id="ARBA00004611"/>
    </source>
</evidence>
<evidence type="ECO:0000256" key="9">
    <source>
        <dbReference type="ARBA" id="ARBA00023212"/>
    </source>
</evidence>
<accession>A0A8J2L2N2</accession>
<evidence type="ECO:0000313" key="16">
    <source>
        <dbReference type="EMBL" id="CAG7824377.1"/>
    </source>
</evidence>
<feature type="coiled-coil region" evidence="14">
    <location>
        <begin position="100"/>
        <end position="137"/>
    </location>
</feature>
<organism evidence="16 17">
    <name type="scientific">Allacma fusca</name>
    <dbReference type="NCBI Taxonomy" id="39272"/>
    <lineage>
        <taxon>Eukaryota</taxon>
        <taxon>Metazoa</taxon>
        <taxon>Ecdysozoa</taxon>
        <taxon>Arthropoda</taxon>
        <taxon>Hexapoda</taxon>
        <taxon>Collembola</taxon>
        <taxon>Symphypleona</taxon>
        <taxon>Sminthuridae</taxon>
        <taxon>Allacma</taxon>
    </lineage>
</organism>
<comment type="caution">
    <text evidence="16">The sequence shown here is derived from an EMBL/GenBank/DDBJ whole genome shotgun (WGS) entry which is preliminary data.</text>
</comment>
<gene>
    <name evidence="16" type="ORF">AFUS01_LOCUS34536</name>
</gene>